<protein>
    <recommendedName>
        <fullName evidence="5">2-dehydro-3-deoxy-phosphogluconate aldolase</fullName>
        <ecNumber evidence="5">4.1.2.14</ecNumber>
    </recommendedName>
</protein>
<dbReference type="InterPro" id="IPR031337">
    <property type="entry name" value="KDPG/KHG_AS_1"/>
</dbReference>
<dbReference type="NCBIfam" id="TIGR01182">
    <property type="entry name" value="eda"/>
    <property type="match status" value="1"/>
</dbReference>
<dbReference type="AlphaFoldDB" id="A0A3B0RMK0"/>
<dbReference type="Pfam" id="PF01081">
    <property type="entry name" value="Aldolase"/>
    <property type="match status" value="1"/>
</dbReference>
<comment type="catalytic activity">
    <reaction evidence="1">
        <text>2-dehydro-3-deoxy-6-phospho-D-gluconate = D-glyceraldehyde 3-phosphate + pyruvate</text>
        <dbReference type="Rhea" id="RHEA:17089"/>
        <dbReference type="ChEBI" id="CHEBI:15361"/>
        <dbReference type="ChEBI" id="CHEBI:57569"/>
        <dbReference type="ChEBI" id="CHEBI:59776"/>
        <dbReference type="EC" id="4.1.2.14"/>
    </reaction>
</comment>
<evidence type="ECO:0000256" key="8">
    <source>
        <dbReference type="ARBA" id="ARBA00023277"/>
    </source>
</evidence>
<evidence type="ECO:0000256" key="4">
    <source>
        <dbReference type="ARBA" id="ARBA00011233"/>
    </source>
</evidence>
<dbReference type="Gene3D" id="3.20.20.70">
    <property type="entry name" value="Aldolase class I"/>
    <property type="match status" value="1"/>
</dbReference>
<evidence type="ECO:0000256" key="5">
    <source>
        <dbReference type="ARBA" id="ARBA00013063"/>
    </source>
</evidence>
<keyword evidence="6 9" id="KW-0456">Lyase</keyword>
<reference evidence="9" key="1">
    <citation type="submission" date="2018-06" db="EMBL/GenBank/DDBJ databases">
        <authorList>
            <person name="Zhirakovskaya E."/>
        </authorList>
    </citation>
    <scope>NUCLEOTIDE SEQUENCE</scope>
</reference>
<comment type="similarity">
    <text evidence="3">Belongs to the KHG/KDPG aldolase family.</text>
</comment>
<proteinExistence type="inferred from homology"/>
<dbReference type="NCBIfam" id="NF004325">
    <property type="entry name" value="PRK05718.1"/>
    <property type="match status" value="1"/>
</dbReference>
<evidence type="ECO:0000256" key="3">
    <source>
        <dbReference type="ARBA" id="ARBA00006906"/>
    </source>
</evidence>
<dbReference type="SUPFAM" id="SSF51569">
    <property type="entry name" value="Aldolase"/>
    <property type="match status" value="1"/>
</dbReference>
<keyword evidence="8" id="KW-0119">Carbohydrate metabolism</keyword>
<evidence type="ECO:0000256" key="7">
    <source>
        <dbReference type="ARBA" id="ARBA00023270"/>
    </source>
</evidence>
<evidence type="ECO:0000256" key="2">
    <source>
        <dbReference type="ARBA" id="ARBA00004736"/>
    </source>
</evidence>
<dbReference type="GO" id="GO:0008675">
    <property type="term" value="F:2-dehydro-3-deoxy-phosphogluconate aldolase activity"/>
    <property type="evidence" value="ECO:0007669"/>
    <property type="project" value="UniProtKB-EC"/>
</dbReference>
<accession>A0A3B0RMK0</accession>
<dbReference type="InterPro" id="IPR031338">
    <property type="entry name" value="KDPG/KHG_AS_2"/>
</dbReference>
<dbReference type="PROSITE" id="PS00159">
    <property type="entry name" value="ALDOLASE_KDPG_KHG_1"/>
    <property type="match status" value="1"/>
</dbReference>
<comment type="subunit">
    <text evidence="4">Homotrimer.</text>
</comment>
<name>A0A3B0RMK0_9ZZZZ</name>
<dbReference type="InterPro" id="IPR000887">
    <property type="entry name" value="Aldlse_KDPG_KHG"/>
</dbReference>
<comment type="pathway">
    <text evidence="2">Carbohydrate acid metabolism; 2-dehydro-3-deoxy-D-gluconate degradation; D-glyceraldehyde 3-phosphate and pyruvate from 2-dehydro-3-deoxy-D-gluconate: step 2/2.</text>
</comment>
<sequence>MNIEDILQTGPVVPVLSIKALEDAVPLANALVQGGVRVLEITLRTPVALEAIRLIANEVEGAIIGVGTIRTPADMQAAATAGAKFAVSPGLSDALCHCAGDYKQTMPLLPGIATASELMRACDAGFTALKFFPAKAAGGRDMLRAFAGPFAEVRFCPTGGITAGCASSYLALPNVLCVGGTWLAPAQYVQDKNWTQISQLAQQAAALKPLAS</sequence>
<dbReference type="CDD" id="cd00452">
    <property type="entry name" value="KDPG_aldolase"/>
    <property type="match status" value="1"/>
</dbReference>
<keyword evidence="7" id="KW-0704">Schiff base</keyword>
<dbReference type="EMBL" id="UOEE01000162">
    <property type="protein sequence ID" value="VAV93307.1"/>
    <property type="molecule type" value="Genomic_DNA"/>
</dbReference>
<evidence type="ECO:0000256" key="6">
    <source>
        <dbReference type="ARBA" id="ARBA00023239"/>
    </source>
</evidence>
<dbReference type="PROSITE" id="PS00160">
    <property type="entry name" value="ALDOLASE_KDPG_KHG_2"/>
    <property type="match status" value="1"/>
</dbReference>
<gene>
    <name evidence="9" type="ORF">MNBD_ALPHA06-1571</name>
</gene>
<dbReference type="EC" id="4.1.2.14" evidence="5"/>
<evidence type="ECO:0000256" key="1">
    <source>
        <dbReference type="ARBA" id="ARBA00000654"/>
    </source>
</evidence>
<evidence type="ECO:0000313" key="9">
    <source>
        <dbReference type="EMBL" id="VAV93307.1"/>
    </source>
</evidence>
<dbReference type="PANTHER" id="PTHR30246">
    <property type="entry name" value="2-KETO-3-DEOXY-6-PHOSPHOGLUCONATE ALDOLASE"/>
    <property type="match status" value="1"/>
</dbReference>
<dbReference type="InterPro" id="IPR013785">
    <property type="entry name" value="Aldolase_TIM"/>
</dbReference>
<organism evidence="9">
    <name type="scientific">hydrothermal vent metagenome</name>
    <dbReference type="NCBI Taxonomy" id="652676"/>
    <lineage>
        <taxon>unclassified sequences</taxon>
        <taxon>metagenomes</taxon>
        <taxon>ecological metagenomes</taxon>
    </lineage>
</organism>
<dbReference type="PANTHER" id="PTHR30246:SF1">
    <property type="entry name" value="2-DEHYDRO-3-DEOXY-6-PHOSPHOGALACTONATE ALDOLASE-RELATED"/>
    <property type="match status" value="1"/>
</dbReference>